<reference evidence="2 3" key="1">
    <citation type="submission" date="2013-08" db="EMBL/GenBank/DDBJ databases">
        <authorList>
            <person name="Durkin A.S."/>
            <person name="Haft D.R."/>
            <person name="McCorrison J."/>
            <person name="Torralba M."/>
            <person name="Gillis M."/>
            <person name="Haft D.H."/>
            <person name="Methe B."/>
            <person name="Sutton G."/>
            <person name="Nelson K.E."/>
        </authorList>
    </citation>
    <scope>NUCLEOTIDE SEQUENCE [LARGE SCALE GENOMIC DNA]</scope>
    <source>
        <strain evidence="2 3">F0067</strain>
    </source>
</reference>
<sequence length="332" mass="37523">MTTTINTDGTCLREVSYENRVKKTERDSLLKGNRPQRSNPVPDCLCVDSMKQGKTVTKGDTVITHFHQQYNSVEEMSAHTPLRLAGIPLESKAHLEKHFRFFYTEYVFSETFKSLKKHFPIQLEKYAKPEVASYWFTGKPNLLNGMNGAEAAAKLQEIEPLITKWLNDNLASVVFNFIARNYDAIPNPPLPPKAFIAQKDSFIKFCIGKGEDALLGTDKLFVLFFHSEAYAPFFDEDTPLGAALSKLVMKQIEPFTLKIPYTLKMPGTIYGATGGAYITDNVITFHLTGERLIPQDYTLTATSRVTNVWAYVLTALIVLLAAGSYWWKRKRS</sequence>
<dbReference type="Proteomes" id="UP000016648">
    <property type="component" value="Unassembled WGS sequence"/>
</dbReference>
<evidence type="ECO:0000313" key="2">
    <source>
        <dbReference type="EMBL" id="ERK39817.1"/>
    </source>
</evidence>
<evidence type="ECO:0000313" key="3">
    <source>
        <dbReference type="Proteomes" id="UP000016648"/>
    </source>
</evidence>
<comment type="caution">
    <text evidence="2">The sequence shown here is derived from an EMBL/GenBank/DDBJ whole genome shotgun (WGS) entry which is preliminary data.</text>
</comment>
<protein>
    <submittedName>
        <fullName evidence="2">Uncharacterized protein</fullName>
    </submittedName>
</protein>
<dbReference type="PATRIC" id="fig|1115809.3.peg.664"/>
<dbReference type="EMBL" id="AWEY01000008">
    <property type="protein sequence ID" value="ERK39817.1"/>
    <property type="molecule type" value="Genomic_DNA"/>
</dbReference>
<name>U2QLZ3_9BACT</name>
<keyword evidence="1" id="KW-0472">Membrane</keyword>
<keyword evidence="1" id="KW-1133">Transmembrane helix</keyword>
<keyword evidence="1" id="KW-0812">Transmembrane</keyword>
<gene>
    <name evidence="2" type="ORF">HMPREF9135_0190</name>
</gene>
<keyword evidence="3" id="KW-1185">Reference proteome</keyword>
<proteinExistence type="predicted"/>
<dbReference type="AlphaFoldDB" id="U2QLZ3"/>
<feature type="transmembrane region" description="Helical" evidence="1">
    <location>
        <begin position="308"/>
        <end position="327"/>
    </location>
</feature>
<accession>U2QLZ3</accession>
<organism evidence="2 3">
    <name type="scientific">Segatella baroniae F0067</name>
    <dbReference type="NCBI Taxonomy" id="1115809"/>
    <lineage>
        <taxon>Bacteria</taxon>
        <taxon>Pseudomonadati</taxon>
        <taxon>Bacteroidota</taxon>
        <taxon>Bacteroidia</taxon>
        <taxon>Bacteroidales</taxon>
        <taxon>Prevotellaceae</taxon>
        <taxon>Segatella</taxon>
    </lineage>
</organism>
<evidence type="ECO:0000256" key="1">
    <source>
        <dbReference type="SAM" id="Phobius"/>
    </source>
</evidence>